<evidence type="ECO:0000313" key="3">
    <source>
        <dbReference type="EMBL" id="MBY5957603.1"/>
    </source>
</evidence>
<dbReference type="RefSeq" id="WP_222579122.1">
    <property type="nucleotide sequence ID" value="NZ_JAHVHU010000005.1"/>
</dbReference>
<feature type="domain" description="GIY-YIG" evidence="2">
    <location>
        <begin position="3"/>
        <end position="86"/>
    </location>
</feature>
<dbReference type="AlphaFoldDB" id="A0A953HTI3"/>
<dbReference type="PANTHER" id="PTHR34477:SF1">
    <property type="entry name" value="UPF0213 PROTEIN YHBQ"/>
    <property type="match status" value="1"/>
</dbReference>
<organism evidence="3 4">
    <name type="scientific">Membranihabitans marinus</name>
    <dbReference type="NCBI Taxonomy" id="1227546"/>
    <lineage>
        <taxon>Bacteria</taxon>
        <taxon>Pseudomonadati</taxon>
        <taxon>Bacteroidota</taxon>
        <taxon>Saprospiria</taxon>
        <taxon>Saprospirales</taxon>
        <taxon>Saprospiraceae</taxon>
        <taxon>Membranihabitans</taxon>
    </lineage>
</organism>
<reference evidence="3" key="1">
    <citation type="submission" date="2021-06" db="EMBL/GenBank/DDBJ databases">
        <title>44 bacteria genomes isolated from Dapeng, Shenzhen.</title>
        <authorList>
            <person name="Zheng W."/>
            <person name="Yu S."/>
            <person name="Huang Y."/>
        </authorList>
    </citation>
    <scope>NUCLEOTIDE SEQUENCE</scope>
    <source>
        <strain evidence="3">DP5N28-2</strain>
    </source>
</reference>
<dbReference type="SUPFAM" id="SSF82771">
    <property type="entry name" value="GIY-YIG endonuclease"/>
    <property type="match status" value="1"/>
</dbReference>
<dbReference type="Gene3D" id="3.40.1440.10">
    <property type="entry name" value="GIY-YIG endonuclease"/>
    <property type="match status" value="1"/>
</dbReference>
<keyword evidence="4" id="KW-1185">Reference proteome</keyword>
<evidence type="ECO:0000313" key="4">
    <source>
        <dbReference type="Proteomes" id="UP000753961"/>
    </source>
</evidence>
<protein>
    <submittedName>
        <fullName evidence="3">GIY-YIG nuclease family protein</fullName>
    </submittedName>
</protein>
<sequence>MSDRFYVYIIYSSYHNIYYKGFSTNIGKRLLQHNNDESRYTAKKGPWKLVFVQSFDNQTQALKRERSLKKYDHNQIAALIKSRLNELG</sequence>
<proteinExistence type="inferred from homology"/>
<dbReference type="CDD" id="cd10449">
    <property type="entry name" value="GIY-YIG_SLX1_like"/>
    <property type="match status" value="1"/>
</dbReference>
<dbReference type="InterPro" id="IPR000305">
    <property type="entry name" value="GIY-YIG_endonuc"/>
</dbReference>
<dbReference type="InterPro" id="IPR035901">
    <property type="entry name" value="GIY-YIG_endonuc_sf"/>
</dbReference>
<evidence type="ECO:0000259" key="2">
    <source>
        <dbReference type="PROSITE" id="PS50164"/>
    </source>
</evidence>
<dbReference type="EMBL" id="JAHVHU010000005">
    <property type="protein sequence ID" value="MBY5957603.1"/>
    <property type="molecule type" value="Genomic_DNA"/>
</dbReference>
<dbReference type="PROSITE" id="PS50164">
    <property type="entry name" value="GIY_YIG"/>
    <property type="match status" value="1"/>
</dbReference>
<name>A0A953HTI3_9BACT</name>
<evidence type="ECO:0000256" key="1">
    <source>
        <dbReference type="ARBA" id="ARBA00007435"/>
    </source>
</evidence>
<dbReference type="InterPro" id="IPR050190">
    <property type="entry name" value="UPF0213_domain"/>
</dbReference>
<comment type="caution">
    <text evidence="3">The sequence shown here is derived from an EMBL/GenBank/DDBJ whole genome shotgun (WGS) entry which is preliminary data.</text>
</comment>
<gene>
    <name evidence="3" type="ORF">KUV50_05610</name>
</gene>
<comment type="similarity">
    <text evidence="1">Belongs to the UPF0213 family.</text>
</comment>
<accession>A0A953HTI3</accession>
<dbReference type="PANTHER" id="PTHR34477">
    <property type="entry name" value="UPF0213 PROTEIN YHBQ"/>
    <property type="match status" value="1"/>
</dbReference>
<dbReference type="Proteomes" id="UP000753961">
    <property type="component" value="Unassembled WGS sequence"/>
</dbReference>
<dbReference type="Pfam" id="PF01541">
    <property type="entry name" value="GIY-YIG"/>
    <property type="match status" value="1"/>
</dbReference>